<organism evidence="4 5">
    <name type="scientific">Candidatus Ruania gallistercoris</name>
    <dbReference type="NCBI Taxonomy" id="2838746"/>
    <lineage>
        <taxon>Bacteria</taxon>
        <taxon>Bacillati</taxon>
        <taxon>Actinomycetota</taxon>
        <taxon>Actinomycetes</taxon>
        <taxon>Micrococcales</taxon>
        <taxon>Ruaniaceae</taxon>
        <taxon>Ruania</taxon>
    </lineage>
</organism>
<dbReference type="GO" id="GO:0016787">
    <property type="term" value="F:hydrolase activity"/>
    <property type="evidence" value="ECO:0007669"/>
    <property type="project" value="UniProtKB-KW"/>
</dbReference>
<name>A0A9D2EEU0_9MICO</name>
<dbReference type="PANTHER" id="PTHR10655:SF17">
    <property type="entry name" value="LYSOPHOSPHOLIPASE-LIKE PROTEIN 1"/>
    <property type="match status" value="1"/>
</dbReference>
<dbReference type="SUPFAM" id="SSF53474">
    <property type="entry name" value="alpha/beta-Hydrolases"/>
    <property type="match status" value="1"/>
</dbReference>
<comment type="caution">
    <text evidence="4">The sequence shown here is derived from an EMBL/GenBank/DDBJ whole genome shotgun (WGS) entry which is preliminary data.</text>
</comment>
<dbReference type="Gene3D" id="3.40.50.1820">
    <property type="entry name" value="alpha/beta hydrolase"/>
    <property type="match status" value="1"/>
</dbReference>
<dbReference type="InterPro" id="IPR050565">
    <property type="entry name" value="LYPA1-2/EST-like"/>
</dbReference>
<reference evidence="4" key="1">
    <citation type="journal article" date="2021" name="PeerJ">
        <title>Extensive microbial diversity within the chicken gut microbiome revealed by metagenomics and culture.</title>
        <authorList>
            <person name="Gilroy R."/>
            <person name="Ravi A."/>
            <person name="Getino M."/>
            <person name="Pursley I."/>
            <person name="Horton D.L."/>
            <person name="Alikhan N.F."/>
            <person name="Baker D."/>
            <person name="Gharbi K."/>
            <person name="Hall N."/>
            <person name="Watson M."/>
            <person name="Adriaenssens E.M."/>
            <person name="Foster-Nyarko E."/>
            <person name="Jarju S."/>
            <person name="Secka A."/>
            <person name="Antonio M."/>
            <person name="Oren A."/>
            <person name="Chaudhuri R.R."/>
            <person name="La Ragione R."/>
            <person name="Hildebrand F."/>
            <person name="Pallen M.J."/>
        </authorList>
    </citation>
    <scope>NUCLEOTIDE SEQUENCE</scope>
    <source>
        <strain evidence="4">ChiGjej4B4-7305</strain>
    </source>
</reference>
<protein>
    <submittedName>
        <fullName evidence="4">Dienelactone hydrolase family protein</fullName>
    </submittedName>
</protein>
<dbReference type="Proteomes" id="UP000824037">
    <property type="component" value="Unassembled WGS sequence"/>
</dbReference>
<comment type="similarity">
    <text evidence="1">Belongs to the AB hydrolase superfamily. AB hydrolase 2 family.</text>
</comment>
<evidence type="ECO:0000256" key="1">
    <source>
        <dbReference type="ARBA" id="ARBA00006499"/>
    </source>
</evidence>
<dbReference type="InterPro" id="IPR003140">
    <property type="entry name" value="PLipase/COase/thioEstase"/>
</dbReference>
<dbReference type="AlphaFoldDB" id="A0A9D2EEU0"/>
<evidence type="ECO:0000259" key="3">
    <source>
        <dbReference type="Pfam" id="PF02230"/>
    </source>
</evidence>
<sequence length="232" mass="24367">MPSPSIRPLELPVDDAATVWSVPRAELPKALTDRPLLVLMHGYGSHERDLAALADHLDPGPVIASLRAPLPAGPGYAWFPITDPTRAGHPDLDLANAATAGVMAWLEEVHALTRTPGPVGLLGFSQGGAMVTHLLRHHPELFACGVALSAFTVPGLVSGDQALAEIAPPLYWGRGLDDPLIGAEAIERTESFLAAHTTLTARTFAGLGHGVAGEEIEEVAQFLRTHLGAHPG</sequence>
<feature type="domain" description="Phospholipase/carboxylesterase/thioesterase" evidence="3">
    <location>
        <begin position="32"/>
        <end position="226"/>
    </location>
</feature>
<keyword evidence="2 4" id="KW-0378">Hydrolase</keyword>
<dbReference type="PANTHER" id="PTHR10655">
    <property type="entry name" value="LYSOPHOSPHOLIPASE-RELATED"/>
    <property type="match status" value="1"/>
</dbReference>
<reference evidence="4" key="2">
    <citation type="submission" date="2021-04" db="EMBL/GenBank/DDBJ databases">
        <authorList>
            <person name="Gilroy R."/>
        </authorList>
    </citation>
    <scope>NUCLEOTIDE SEQUENCE</scope>
    <source>
        <strain evidence="4">ChiGjej4B4-7305</strain>
    </source>
</reference>
<accession>A0A9D2EEU0</accession>
<evidence type="ECO:0000313" key="5">
    <source>
        <dbReference type="Proteomes" id="UP000824037"/>
    </source>
</evidence>
<dbReference type="InterPro" id="IPR029058">
    <property type="entry name" value="AB_hydrolase_fold"/>
</dbReference>
<evidence type="ECO:0000256" key="2">
    <source>
        <dbReference type="ARBA" id="ARBA00022801"/>
    </source>
</evidence>
<dbReference type="Pfam" id="PF02230">
    <property type="entry name" value="Abhydrolase_2"/>
    <property type="match status" value="1"/>
</dbReference>
<evidence type="ECO:0000313" key="4">
    <source>
        <dbReference type="EMBL" id="HIZ35816.1"/>
    </source>
</evidence>
<dbReference type="EMBL" id="DXBY01000146">
    <property type="protein sequence ID" value="HIZ35816.1"/>
    <property type="molecule type" value="Genomic_DNA"/>
</dbReference>
<gene>
    <name evidence="4" type="ORF">H9815_08555</name>
</gene>
<proteinExistence type="inferred from homology"/>